<name>A0A3N1D1H8_9ACTN</name>
<dbReference type="AlphaFoldDB" id="A0A3N1D1H8"/>
<dbReference type="OrthoDB" id="3483392at2"/>
<reference evidence="3 4" key="1">
    <citation type="submission" date="2018-11" db="EMBL/GenBank/DDBJ databases">
        <title>Sequencing the genomes of 1000 actinobacteria strains.</title>
        <authorList>
            <person name="Klenk H.-P."/>
        </authorList>
    </citation>
    <scope>NUCLEOTIDE SEQUENCE [LARGE SCALE GENOMIC DNA]</scope>
    <source>
        <strain evidence="3 4">DSM 44254</strain>
    </source>
</reference>
<gene>
    <name evidence="3" type="ORF">EDD29_4968</name>
</gene>
<comment type="caution">
    <text evidence="3">The sequence shown here is derived from an EMBL/GenBank/DDBJ whole genome shotgun (WGS) entry which is preliminary data.</text>
</comment>
<keyword evidence="4" id="KW-1185">Reference proteome</keyword>
<evidence type="ECO:0000313" key="3">
    <source>
        <dbReference type="EMBL" id="ROO87366.1"/>
    </source>
</evidence>
<protein>
    <submittedName>
        <fullName evidence="3">Uncharacterized protein DUF397</fullName>
    </submittedName>
</protein>
<evidence type="ECO:0000313" key="4">
    <source>
        <dbReference type="Proteomes" id="UP000272400"/>
    </source>
</evidence>
<evidence type="ECO:0000259" key="2">
    <source>
        <dbReference type="Pfam" id="PF04149"/>
    </source>
</evidence>
<dbReference type="Proteomes" id="UP000272400">
    <property type="component" value="Unassembled WGS sequence"/>
</dbReference>
<dbReference type="InterPro" id="IPR007278">
    <property type="entry name" value="DUF397"/>
</dbReference>
<dbReference type="EMBL" id="RJKE01000001">
    <property type="protein sequence ID" value="ROO87366.1"/>
    <property type="molecule type" value="Genomic_DNA"/>
</dbReference>
<dbReference type="Pfam" id="PF04149">
    <property type="entry name" value="DUF397"/>
    <property type="match status" value="1"/>
</dbReference>
<feature type="domain" description="DUF397" evidence="2">
    <location>
        <begin position="8"/>
        <end position="65"/>
    </location>
</feature>
<feature type="region of interest" description="Disordered" evidence="1">
    <location>
        <begin position="1"/>
        <end position="22"/>
    </location>
</feature>
<evidence type="ECO:0000256" key="1">
    <source>
        <dbReference type="SAM" id="MobiDB-lite"/>
    </source>
</evidence>
<accession>A0A3N1D1H8</accession>
<proteinExistence type="predicted"/>
<organism evidence="3 4">
    <name type="scientific">Actinocorallia herbida</name>
    <dbReference type="NCBI Taxonomy" id="58109"/>
    <lineage>
        <taxon>Bacteria</taxon>
        <taxon>Bacillati</taxon>
        <taxon>Actinomycetota</taxon>
        <taxon>Actinomycetes</taxon>
        <taxon>Streptosporangiales</taxon>
        <taxon>Thermomonosporaceae</taxon>
        <taxon>Actinocorallia</taxon>
    </lineage>
</organism>
<dbReference type="RefSeq" id="WP_123666657.1">
    <property type="nucleotide sequence ID" value="NZ_RJKE01000001.1"/>
</dbReference>
<sequence length="72" mass="7743">MSAESFFWRKSSHSGNNGGNCVEVSRRPAFPLPGHADDPLTVAVRDSKNRHGAVLTLSGPVWEKLRGRLAGG</sequence>